<dbReference type="SUPFAM" id="SSF51206">
    <property type="entry name" value="cAMP-binding domain-like"/>
    <property type="match status" value="1"/>
</dbReference>
<dbReference type="InterPro" id="IPR036390">
    <property type="entry name" value="WH_DNA-bd_sf"/>
</dbReference>
<evidence type="ECO:0000313" key="5">
    <source>
        <dbReference type="EMBL" id="MET4636596.1"/>
    </source>
</evidence>
<evidence type="ECO:0000256" key="1">
    <source>
        <dbReference type="ARBA" id="ARBA00023015"/>
    </source>
</evidence>
<evidence type="ECO:0000256" key="3">
    <source>
        <dbReference type="ARBA" id="ARBA00023163"/>
    </source>
</evidence>
<dbReference type="InterPro" id="IPR012318">
    <property type="entry name" value="HTH_CRP"/>
</dbReference>
<dbReference type="Pfam" id="PF13545">
    <property type="entry name" value="HTH_Crp_2"/>
    <property type="match status" value="1"/>
</dbReference>
<name>A0ABV2R7C5_9HYPH</name>
<keyword evidence="1" id="KW-0805">Transcription regulation</keyword>
<dbReference type="SUPFAM" id="SSF46785">
    <property type="entry name" value="Winged helix' DNA-binding domain"/>
    <property type="match status" value="1"/>
</dbReference>
<keyword evidence="2" id="KW-0238">DNA-binding</keyword>
<dbReference type="CDD" id="cd00038">
    <property type="entry name" value="CAP_ED"/>
    <property type="match status" value="1"/>
</dbReference>
<dbReference type="InterPro" id="IPR014710">
    <property type="entry name" value="RmlC-like_jellyroll"/>
</dbReference>
<gene>
    <name evidence="5" type="ORF">ABIE08_004559</name>
</gene>
<accession>A0ABV2R7C5</accession>
<evidence type="ECO:0000313" key="6">
    <source>
        <dbReference type="Proteomes" id="UP001549321"/>
    </source>
</evidence>
<dbReference type="Proteomes" id="UP001549321">
    <property type="component" value="Unassembled WGS sequence"/>
</dbReference>
<dbReference type="Gene3D" id="2.60.120.10">
    <property type="entry name" value="Jelly Rolls"/>
    <property type="match status" value="1"/>
</dbReference>
<evidence type="ECO:0000259" key="4">
    <source>
        <dbReference type="PROSITE" id="PS51063"/>
    </source>
</evidence>
<dbReference type="PROSITE" id="PS51063">
    <property type="entry name" value="HTH_CRP_2"/>
    <property type="match status" value="1"/>
</dbReference>
<protein>
    <submittedName>
        <fullName evidence="5">CRP-like cAMP-binding protein</fullName>
    </submittedName>
</protein>
<proteinExistence type="predicted"/>
<reference evidence="5 6" key="1">
    <citation type="submission" date="2024-06" db="EMBL/GenBank/DDBJ databases">
        <title>Sorghum-associated microbial communities from plants grown in Nebraska, USA.</title>
        <authorList>
            <person name="Schachtman D."/>
        </authorList>
    </citation>
    <scope>NUCLEOTIDE SEQUENCE [LARGE SCALE GENOMIC DNA]</scope>
    <source>
        <strain evidence="5 6">3207</strain>
    </source>
</reference>
<evidence type="ECO:0000256" key="2">
    <source>
        <dbReference type="ARBA" id="ARBA00023125"/>
    </source>
</evidence>
<dbReference type="RefSeq" id="WP_354554293.1">
    <property type="nucleotide sequence ID" value="NZ_JBEPSM010000005.1"/>
</dbReference>
<feature type="domain" description="HTH crp-type" evidence="4">
    <location>
        <begin position="147"/>
        <end position="213"/>
    </location>
</feature>
<organism evidence="5 6">
    <name type="scientific">Kaistia defluvii</name>
    <dbReference type="NCBI Taxonomy" id="410841"/>
    <lineage>
        <taxon>Bacteria</taxon>
        <taxon>Pseudomonadati</taxon>
        <taxon>Pseudomonadota</taxon>
        <taxon>Alphaproteobacteria</taxon>
        <taxon>Hyphomicrobiales</taxon>
        <taxon>Kaistiaceae</taxon>
        <taxon>Kaistia</taxon>
    </lineage>
</organism>
<keyword evidence="3" id="KW-0804">Transcription</keyword>
<dbReference type="InterPro" id="IPR000595">
    <property type="entry name" value="cNMP-bd_dom"/>
</dbReference>
<dbReference type="InterPro" id="IPR018490">
    <property type="entry name" value="cNMP-bd_dom_sf"/>
</dbReference>
<dbReference type="EMBL" id="JBEPSM010000005">
    <property type="protein sequence ID" value="MET4636596.1"/>
    <property type="molecule type" value="Genomic_DNA"/>
</dbReference>
<comment type="caution">
    <text evidence="5">The sequence shown here is derived from an EMBL/GenBank/DDBJ whole genome shotgun (WGS) entry which is preliminary data.</text>
</comment>
<keyword evidence="6" id="KW-1185">Reference proteome</keyword>
<sequence length="235" mass="26106">MAGSERTVTRNRLLTALDIEDRAALWPKATRISLDMRMILQRPGKAIEAVYFPENAIASVVALGGHDSRAEIGLVGNEGLAGVPVVLGTDRSPHEVFVQVPGSGLRIEADVFRQLMDDRPGIRTSMLHFAQAFLTQVSYTALANVRQKLESRLARWLLMSLDRVEGDELPLTHEFIAIMLGVRRPGVTLAMHILEGRGYIRTSRSRITVIDREGLEESAEGFYGVPETEYRRLIG</sequence>